<accession>A0A103XPY7</accession>
<dbReference type="InterPro" id="IPR036396">
    <property type="entry name" value="Cyt_P450_sf"/>
</dbReference>
<organism evidence="15 16">
    <name type="scientific">Cynara cardunculus var. scolymus</name>
    <name type="common">Globe artichoke</name>
    <name type="synonym">Cynara scolymus</name>
    <dbReference type="NCBI Taxonomy" id="59895"/>
    <lineage>
        <taxon>Eukaryota</taxon>
        <taxon>Viridiplantae</taxon>
        <taxon>Streptophyta</taxon>
        <taxon>Embryophyta</taxon>
        <taxon>Tracheophyta</taxon>
        <taxon>Spermatophyta</taxon>
        <taxon>Magnoliopsida</taxon>
        <taxon>eudicotyledons</taxon>
        <taxon>Gunneridae</taxon>
        <taxon>Pentapetalae</taxon>
        <taxon>asterids</taxon>
        <taxon>campanulids</taxon>
        <taxon>Asterales</taxon>
        <taxon>Asteraceae</taxon>
        <taxon>Carduoideae</taxon>
        <taxon>Cardueae</taxon>
        <taxon>Carduinae</taxon>
        <taxon>Cynara</taxon>
    </lineage>
</organism>
<proteinExistence type="inferred from homology"/>
<dbReference type="SUPFAM" id="SSF101941">
    <property type="entry name" value="NAC domain"/>
    <property type="match status" value="1"/>
</dbReference>
<comment type="caution">
    <text evidence="15">The sequence shown here is derived from an EMBL/GenBank/DDBJ whole genome shotgun (WGS) entry which is preliminary data.</text>
</comment>
<reference evidence="15 16" key="1">
    <citation type="journal article" date="2016" name="Sci. Rep.">
        <title>The genome sequence of the outbreeding globe artichoke constructed de novo incorporating a phase-aware low-pass sequencing strategy of F1 progeny.</title>
        <authorList>
            <person name="Scaglione D."/>
            <person name="Reyes-Chin-Wo S."/>
            <person name="Acquadro A."/>
            <person name="Froenicke L."/>
            <person name="Portis E."/>
            <person name="Beitel C."/>
            <person name="Tirone M."/>
            <person name="Mauro R."/>
            <person name="Lo Monaco A."/>
            <person name="Mauromicale G."/>
            <person name="Faccioli P."/>
            <person name="Cattivelli L."/>
            <person name="Rieseberg L."/>
            <person name="Michelmore R."/>
            <person name="Lanteri S."/>
        </authorList>
    </citation>
    <scope>NUCLEOTIDE SEQUENCE [LARGE SCALE GENOMIC DNA]</scope>
    <source>
        <strain evidence="15">2C</strain>
    </source>
</reference>
<dbReference type="GO" id="GO:0005506">
    <property type="term" value="F:iron ion binding"/>
    <property type="evidence" value="ECO:0007669"/>
    <property type="project" value="InterPro"/>
</dbReference>
<dbReference type="Proteomes" id="UP000243975">
    <property type="component" value="Unassembled WGS sequence"/>
</dbReference>
<name>A0A103XPY7_CYNCS</name>
<evidence type="ECO:0000256" key="13">
    <source>
        <dbReference type="ARBA" id="ARBA00023242"/>
    </source>
</evidence>
<keyword evidence="9" id="KW-0503">Monooxygenase</keyword>
<dbReference type="OMA" id="EWICKLA"/>
<dbReference type="FunFam" id="1.10.630.10:FF:000019">
    <property type="entry name" value="Cytochrome P450 family protein"/>
    <property type="match status" value="1"/>
</dbReference>
<keyword evidence="6" id="KW-0560">Oxidoreductase</keyword>
<dbReference type="EMBL" id="LEKV01004529">
    <property type="protein sequence ID" value="KVH94728.1"/>
    <property type="molecule type" value="Genomic_DNA"/>
</dbReference>
<evidence type="ECO:0000256" key="1">
    <source>
        <dbReference type="ARBA" id="ARBA00001971"/>
    </source>
</evidence>
<dbReference type="GO" id="GO:0006355">
    <property type="term" value="P:regulation of DNA-templated transcription"/>
    <property type="evidence" value="ECO:0007669"/>
    <property type="project" value="InterPro"/>
</dbReference>
<keyword evidence="11" id="KW-0472">Membrane</keyword>
<keyword evidence="4" id="KW-0349">Heme</keyword>
<dbReference type="PROSITE" id="PS51005">
    <property type="entry name" value="NAC"/>
    <property type="match status" value="1"/>
</dbReference>
<keyword evidence="5" id="KW-0479">Metal-binding</keyword>
<evidence type="ECO:0000256" key="6">
    <source>
        <dbReference type="ARBA" id="ARBA00023002"/>
    </source>
</evidence>
<dbReference type="PRINTS" id="PR00463">
    <property type="entry name" value="EP450I"/>
</dbReference>
<evidence type="ECO:0000256" key="5">
    <source>
        <dbReference type="ARBA" id="ARBA00022723"/>
    </source>
</evidence>
<dbReference type="Pfam" id="PF02365">
    <property type="entry name" value="NAM"/>
    <property type="match status" value="1"/>
</dbReference>
<dbReference type="InterPro" id="IPR017972">
    <property type="entry name" value="Cyt_P450_CS"/>
</dbReference>
<keyword evidence="8" id="KW-0805">Transcription regulation</keyword>
<dbReference type="GO" id="GO:0003677">
    <property type="term" value="F:DNA binding"/>
    <property type="evidence" value="ECO:0007669"/>
    <property type="project" value="UniProtKB-KW"/>
</dbReference>
<dbReference type="AlphaFoldDB" id="A0A103XPY7"/>
<evidence type="ECO:0000256" key="7">
    <source>
        <dbReference type="ARBA" id="ARBA00023004"/>
    </source>
</evidence>
<dbReference type="CDD" id="cd20655">
    <property type="entry name" value="CYP93"/>
    <property type="match status" value="1"/>
</dbReference>
<evidence type="ECO:0000256" key="10">
    <source>
        <dbReference type="ARBA" id="ARBA00023125"/>
    </source>
</evidence>
<feature type="domain" description="NAC" evidence="14">
    <location>
        <begin position="331"/>
        <end position="479"/>
    </location>
</feature>
<dbReference type="Pfam" id="PF00067">
    <property type="entry name" value="p450"/>
    <property type="match status" value="4"/>
</dbReference>
<evidence type="ECO:0000259" key="14">
    <source>
        <dbReference type="PROSITE" id="PS51005"/>
    </source>
</evidence>
<dbReference type="PRINTS" id="PR00385">
    <property type="entry name" value="P450"/>
</dbReference>
<dbReference type="PANTHER" id="PTHR47943">
    <property type="entry name" value="CYTOCHROME P450 93A3-LIKE"/>
    <property type="match status" value="1"/>
</dbReference>
<dbReference type="STRING" id="59895.A0A103XPY7"/>
<evidence type="ECO:0000256" key="3">
    <source>
        <dbReference type="ARBA" id="ARBA00010617"/>
    </source>
</evidence>
<dbReference type="GO" id="GO:0016020">
    <property type="term" value="C:membrane"/>
    <property type="evidence" value="ECO:0007669"/>
    <property type="project" value="UniProtKB-SubCell"/>
</dbReference>
<dbReference type="InterPro" id="IPR001128">
    <property type="entry name" value="Cyt_P450"/>
</dbReference>
<dbReference type="SUPFAM" id="SSF48264">
    <property type="entry name" value="Cytochrome P450"/>
    <property type="match status" value="2"/>
</dbReference>
<evidence type="ECO:0000256" key="8">
    <source>
        <dbReference type="ARBA" id="ARBA00023015"/>
    </source>
</evidence>
<evidence type="ECO:0000313" key="16">
    <source>
        <dbReference type="Proteomes" id="UP000243975"/>
    </source>
</evidence>
<dbReference type="PANTHER" id="PTHR47943:SF8">
    <property type="entry name" value="CYTOCHROME P450"/>
    <property type="match status" value="1"/>
</dbReference>
<sequence>MPCVVATSSQTAKELFKTYDDVFLDRPHNSSMDYISYGGKGFIFAPYGSYWKFLKKTVMSELLNGKTLDSLLPVRHDETNRFIECLSQKAKVGESVELKRELMKVTNNVISRMVMSKRCSDDQEGDAVDIRKIVIDIAKVMGTFNLSDNVWLCKNLDLQGNGKKCEAIRARFDGLIEKIMREHEEARELNEESGQDIFGGGTETSAVTIEWALSELINHPNILKKAVEEIDQIVGKSRLLQESDVPNLPYLQAIVKESLRLHPSAPVIQRLSTQDCTVGGYHIPAKTTVFFSIWSVGRDPTHWENPLEFRPERFIEKHLDVRGQHFHFLPFGSGRRMCPGVSLGLMVIHVTLGSMIQCFDWMARKDGDLTSLDMEEEVVGELCRRDIEQWFFFVPRQEREAQGGRPSRTTASGYWKATGSPAYVYSSDNKVIGVKKTMVFYEGKSRTVKRTEWKMNEYRAIEKDIDNTNTSPVPKLRHELVYVVSGCTRAFDRRPLGLEPTPMITYKASQGAPSSQNTVQTAYILFITTWNQMSYFLYINSFLFEHIIDPSIVLTVLLTMADFQGYILLFLIWLISTFMIRSFFKSTRAKPHLPPTPFALPIIGHLHLLAPIPHQAFHKLSLRYGPVIRLFLGSVPCIVACSPETAKEFLKTYENSFLDRPQNSAVDYLTYGSKDFSFAPYGSYWKFMKKVVMSQLLNGTTLDLLLPVRHEEINCFIKLLSEKAKLGKAVDLDGELVKLTNNVISRMLMSERCSEAENEAGEMRKLVTEIAEITGKFNLSDYIWFCKNLDLQGFGKRLKDIRTRFDALIERIMKEHEEARKQEMGEVKDLLHILLDIAQDESMEIKLSRENIKAFILVKLVHHISIVFKRKTLKHPSLCLSVIQDIFAAGTDTSAITTEWALAELINHPNMMNKCVEEIDQVVGKNRLLQESDIPNLPYLQAIVKETLRLHPTGPMILRQSTEECTVAGYHIPANTTIFVNVWALGRDPNHWENPLEFKPERFEKKQLDVRGQHFHMLPFGSGRRMCPGTSLALNVVHATLGAMIQCFEWKAGKDGNLTSVDMEEGVGITLPRANPLVCVPVARLEPIPLSMSMSM</sequence>
<protein>
    <submittedName>
        <fullName evidence="15">Cytochrome P450</fullName>
    </submittedName>
</protein>
<comment type="subcellular location">
    <subcellularLocation>
        <location evidence="2">Membrane</location>
    </subcellularLocation>
</comment>
<dbReference type="PROSITE" id="PS00086">
    <property type="entry name" value="CYTOCHROME_P450"/>
    <property type="match status" value="2"/>
</dbReference>
<dbReference type="Gramene" id="KVH94728">
    <property type="protein sequence ID" value="KVH94728"/>
    <property type="gene ID" value="Ccrd_003215"/>
</dbReference>
<dbReference type="InterPro" id="IPR003441">
    <property type="entry name" value="NAC-dom"/>
</dbReference>
<dbReference type="FunFam" id="1.10.630.10:FF:000126">
    <property type="entry name" value="Predicted protein"/>
    <property type="match status" value="2"/>
</dbReference>
<evidence type="ECO:0000256" key="11">
    <source>
        <dbReference type="ARBA" id="ARBA00023136"/>
    </source>
</evidence>
<dbReference type="GO" id="GO:0016705">
    <property type="term" value="F:oxidoreductase activity, acting on paired donors, with incorporation or reduction of molecular oxygen"/>
    <property type="evidence" value="ECO:0007669"/>
    <property type="project" value="InterPro"/>
</dbReference>
<evidence type="ECO:0000313" key="15">
    <source>
        <dbReference type="EMBL" id="KVH94728.1"/>
    </source>
</evidence>
<keyword evidence="10" id="KW-0238">DNA-binding</keyword>
<keyword evidence="7" id="KW-0408">Iron</keyword>
<dbReference type="Gene3D" id="1.10.630.10">
    <property type="entry name" value="Cytochrome P450"/>
    <property type="match status" value="2"/>
</dbReference>
<keyword evidence="13" id="KW-0539">Nucleus</keyword>
<dbReference type="GO" id="GO:0020037">
    <property type="term" value="F:heme binding"/>
    <property type="evidence" value="ECO:0007669"/>
    <property type="project" value="InterPro"/>
</dbReference>
<keyword evidence="16" id="KW-1185">Reference proteome</keyword>
<keyword evidence="12" id="KW-0804">Transcription</keyword>
<evidence type="ECO:0000256" key="4">
    <source>
        <dbReference type="ARBA" id="ARBA00022617"/>
    </source>
</evidence>
<evidence type="ECO:0000256" key="9">
    <source>
        <dbReference type="ARBA" id="ARBA00023033"/>
    </source>
</evidence>
<comment type="cofactor">
    <cofactor evidence="1">
        <name>heme</name>
        <dbReference type="ChEBI" id="CHEBI:30413"/>
    </cofactor>
</comment>
<dbReference type="InterPro" id="IPR002401">
    <property type="entry name" value="Cyt_P450_E_grp-I"/>
</dbReference>
<comment type="similarity">
    <text evidence="3">Belongs to the cytochrome P450 family.</text>
</comment>
<evidence type="ECO:0000256" key="12">
    <source>
        <dbReference type="ARBA" id="ARBA00023163"/>
    </source>
</evidence>
<evidence type="ECO:0000256" key="2">
    <source>
        <dbReference type="ARBA" id="ARBA00004370"/>
    </source>
</evidence>
<gene>
    <name evidence="15" type="ORF">Ccrd_003215</name>
</gene>
<dbReference type="GO" id="GO:0004497">
    <property type="term" value="F:monooxygenase activity"/>
    <property type="evidence" value="ECO:0007669"/>
    <property type="project" value="UniProtKB-KW"/>
</dbReference>
<dbReference type="InterPro" id="IPR036093">
    <property type="entry name" value="NAC_dom_sf"/>
</dbReference>